<dbReference type="Proteomes" id="UP000008730">
    <property type="component" value="Segment"/>
</dbReference>
<dbReference type="SUPFAM" id="SSF52833">
    <property type="entry name" value="Thioredoxin-like"/>
    <property type="match status" value="1"/>
</dbReference>
<dbReference type="EMBL" id="GU911519">
    <property type="protein sequence ID" value="ADG36077.1"/>
    <property type="molecule type" value="Genomic_DNA"/>
</dbReference>
<dbReference type="Gene3D" id="3.40.30.10">
    <property type="entry name" value="Glutaredoxin"/>
    <property type="match status" value="1"/>
</dbReference>
<sequence length="100" mass="11529">MKAEIYGVDESDFRCGGCIAAKRLFSEAGIEFEFHKVVTRGEDDFPVYNTELIDSLVKRAKFPNRQIMYPVVFIDDNIVRIKNLQSTLYEMGYDVDPPQN</sequence>
<dbReference type="GeneID" id="9926003"/>
<dbReference type="OrthoDB" id="18964at10239"/>
<dbReference type="RefSeq" id="YP_004009729.1">
    <property type="nucleotide sequence ID" value="NC_014661.1"/>
</dbReference>
<protein>
    <submittedName>
        <fullName evidence="1">NrdH glutaredoxin</fullName>
    </submittedName>
</protein>
<reference evidence="1 2" key="1">
    <citation type="journal article" date="2010" name="Virol. J.">
        <title>Genomes of the T4-related bacteriophages as windows on microbial genome evolution.</title>
        <authorList>
            <person name="Petrov V.M."/>
            <person name="Ratnayaka S."/>
            <person name="Nolan J.M."/>
            <person name="Miller E.S."/>
            <person name="Karam J.D."/>
        </authorList>
    </citation>
    <scope>NUCLEOTIDE SEQUENCE [LARGE SCALE GENOMIC DNA]</scope>
</reference>
<proteinExistence type="predicted"/>
<dbReference type="KEGG" id="vg:9926003"/>
<evidence type="ECO:0000313" key="1">
    <source>
        <dbReference type="EMBL" id="ADG36077.1"/>
    </source>
</evidence>
<name>E5E493_9CAUD</name>
<evidence type="ECO:0000313" key="2">
    <source>
        <dbReference type="Proteomes" id="UP000008730"/>
    </source>
</evidence>
<keyword evidence="2" id="KW-1185">Reference proteome</keyword>
<organism evidence="1 2">
    <name type="scientific">Acinetobacter phage Acj61</name>
    <dbReference type="NCBI Taxonomy" id="760732"/>
    <lineage>
        <taxon>Viruses</taxon>
        <taxon>Duplodnaviria</taxon>
        <taxon>Heunggongvirae</taxon>
        <taxon>Uroviricota</taxon>
        <taxon>Caudoviricetes</taxon>
        <taxon>Pantevenvirales</taxon>
        <taxon>Straboviridae</taxon>
        <taxon>Twarogvirinae</taxon>
        <taxon>Lasallevirus</taxon>
        <taxon>Lasallevirus Acj61</taxon>
        <taxon>Acinetobacter virus Acj61</taxon>
    </lineage>
</organism>
<dbReference type="InterPro" id="IPR036249">
    <property type="entry name" value="Thioredoxin-like_sf"/>
</dbReference>
<gene>
    <name evidence="1" type="primary">nrdH</name>
    <name evidence="1" type="ORF">Acj61p112</name>
</gene>
<accession>E5E493</accession>